<reference evidence="2 3" key="1">
    <citation type="submission" date="2021-05" db="EMBL/GenBank/DDBJ databases">
        <title>Molecular characterization for Shewanella algae harboring chromosomal blaOXA-55-like strains isolated from clinical and environment sample.</title>
        <authorList>
            <person name="Ohama Y."/>
            <person name="Aoki K."/>
            <person name="Harada S."/>
            <person name="Moriya K."/>
            <person name="Ishii Y."/>
            <person name="Tateda K."/>
        </authorList>
    </citation>
    <scope>NUCLEOTIDE SEQUENCE [LARGE SCALE GENOMIC DNA]</scope>
    <source>
        <strain evidence="2 3">MBTL60-118</strain>
    </source>
</reference>
<dbReference type="EMBL" id="BPEU01000011">
    <property type="protein sequence ID" value="GIU40282.1"/>
    <property type="molecule type" value="Genomic_DNA"/>
</dbReference>
<accession>A0ABQ4NZ25</accession>
<organism evidence="2 3">
    <name type="scientific">Shewanella colwelliana</name>
    <name type="common">Alteromonas colwelliana</name>
    <dbReference type="NCBI Taxonomy" id="23"/>
    <lineage>
        <taxon>Bacteria</taxon>
        <taxon>Pseudomonadati</taxon>
        <taxon>Pseudomonadota</taxon>
        <taxon>Gammaproteobacteria</taxon>
        <taxon>Alteromonadales</taxon>
        <taxon>Shewanellaceae</taxon>
        <taxon>Shewanella</taxon>
    </lineage>
</organism>
<evidence type="ECO:0000256" key="1">
    <source>
        <dbReference type="SAM" id="MobiDB-lite"/>
    </source>
</evidence>
<sequence>MIRKWWRAYIAWCDRMGLTADNKRCCAPNLSDPPLKREQQAPEVIVDETKDNAK</sequence>
<gene>
    <name evidence="2" type="ORF">TUM3794_17770</name>
</gene>
<dbReference type="RefSeq" id="WP_220756768.1">
    <property type="nucleotide sequence ID" value="NZ_BPEU01000011.1"/>
</dbReference>
<comment type="caution">
    <text evidence="2">The sequence shown here is derived from an EMBL/GenBank/DDBJ whole genome shotgun (WGS) entry which is preliminary data.</text>
</comment>
<evidence type="ECO:0008006" key="4">
    <source>
        <dbReference type="Google" id="ProtNLM"/>
    </source>
</evidence>
<evidence type="ECO:0000313" key="2">
    <source>
        <dbReference type="EMBL" id="GIU40282.1"/>
    </source>
</evidence>
<protein>
    <recommendedName>
        <fullName evidence="4">DUF5363 domain-containing protein</fullName>
    </recommendedName>
</protein>
<name>A0ABQ4NZ25_SHECO</name>
<proteinExistence type="predicted"/>
<keyword evidence="3" id="KW-1185">Reference proteome</keyword>
<evidence type="ECO:0000313" key="3">
    <source>
        <dbReference type="Proteomes" id="UP000773469"/>
    </source>
</evidence>
<feature type="region of interest" description="Disordered" evidence="1">
    <location>
        <begin position="29"/>
        <end position="54"/>
    </location>
</feature>
<dbReference type="Proteomes" id="UP000773469">
    <property type="component" value="Unassembled WGS sequence"/>
</dbReference>